<feature type="non-terminal residue" evidence="7">
    <location>
        <position position="1"/>
    </location>
</feature>
<organism evidence="7 8">
    <name type="scientific">Triparma retinervis</name>
    <dbReference type="NCBI Taxonomy" id="2557542"/>
    <lineage>
        <taxon>Eukaryota</taxon>
        <taxon>Sar</taxon>
        <taxon>Stramenopiles</taxon>
        <taxon>Ochrophyta</taxon>
        <taxon>Bolidophyceae</taxon>
        <taxon>Parmales</taxon>
        <taxon>Triparmaceae</taxon>
        <taxon>Triparma</taxon>
    </lineage>
</organism>
<dbReference type="OrthoDB" id="496827at2759"/>
<dbReference type="GO" id="GO:0008270">
    <property type="term" value="F:zinc ion binding"/>
    <property type="evidence" value="ECO:0007669"/>
    <property type="project" value="UniProtKB-KW"/>
</dbReference>
<keyword evidence="1" id="KW-0479">Metal-binding</keyword>
<sequence length="283" mass="31107">DARNSSNSLRGGGKQSTGGKTRTSKKASTSAAAVLSSAGDEQTRLRQVVHAREQLEGKELARGVMKETVGRVDFKGMGMELPTGVAGTRRIKNEQRRELFYQTRGEFLEVVKAEWVYDINFEWETSQGLKELEGSAEKDYRRSRGEEKKKVKALAIEGEVAKGPLRLEDGRSVAEAEEDKRAAADQAKKAAEAAGLGDVPPEILEAMRIKREKDDEIAAELGRAKRESKEGRCAKCGKEGEGVKITMCGKCRVVGYCGRECQVADWKVHKRGCKVECARAAKE</sequence>
<feature type="domain" description="MYND-type" evidence="6">
    <location>
        <begin position="233"/>
        <end position="273"/>
    </location>
</feature>
<dbReference type="PROSITE" id="PS50865">
    <property type="entry name" value="ZF_MYND_2"/>
    <property type="match status" value="1"/>
</dbReference>
<feature type="compositionally biased region" description="Low complexity" evidence="5">
    <location>
        <begin position="17"/>
        <end position="39"/>
    </location>
</feature>
<proteinExistence type="predicted"/>
<evidence type="ECO:0000256" key="2">
    <source>
        <dbReference type="ARBA" id="ARBA00022771"/>
    </source>
</evidence>
<evidence type="ECO:0000256" key="5">
    <source>
        <dbReference type="SAM" id="MobiDB-lite"/>
    </source>
</evidence>
<protein>
    <recommendedName>
        <fullName evidence="6">MYND-type domain-containing protein</fullName>
    </recommendedName>
</protein>
<feature type="region of interest" description="Disordered" evidence="5">
    <location>
        <begin position="1"/>
        <end position="44"/>
    </location>
</feature>
<evidence type="ECO:0000256" key="3">
    <source>
        <dbReference type="ARBA" id="ARBA00022833"/>
    </source>
</evidence>
<keyword evidence="3" id="KW-0862">Zinc</keyword>
<evidence type="ECO:0000256" key="4">
    <source>
        <dbReference type="PROSITE-ProRule" id="PRU00134"/>
    </source>
</evidence>
<gene>
    <name evidence="7" type="ORF">TrRE_jg5491</name>
</gene>
<evidence type="ECO:0000256" key="1">
    <source>
        <dbReference type="ARBA" id="ARBA00022723"/>
    </source>
</evidence>
<evidence type="ECO:0000313" key="8">
    <source>
        <dbReference type="Proteomes" id="UP001165082"/>
    </source>
</evidence>
<name>A0A9W6ZNN6_9STRA</name>
<dbReference type="EMBL" id="BRXZ01003356">
    <property type="protein sequence ID" value="GMH53245.1"/>
    <property type="molecule type" value="Genomic_DNA"/>
</dbReference>
<dbReference type="Gene3D" id="6.10.140.2220">
    <property type="match status" value="1"/>
</dbReference>
<comment type="caution">
    <text evidence="7">The sequence shown here is derived from an EMBL/GenBank/DDBJ whole genome shotgun (WGS) entry which is preliminary data.</text>
</comment>
<keyword evidence="8" id="KW-1185">Reference proteome</keyword>
<dbReference type="Proteomes" id="UP001165082">
    <property type="component" value="Unassembled WGS sequence"/>
</dbReference>
<dbReference type="Pfam" id="PF01753">
    <property type="entry name" value="zf-MYND"/>
    <property type="match status" value="1"/>
</dbReference>
<keyword evidence="2 4" id="KW-0863">Zinc-finger</keyword>
<dbReference type="SUPFAM" id="SSF144232">
    <property type="entry name" value="HIT/MYND zinc finger-like"/>
    <property type="match status" value="1"/>
</dbReference>
<dbReference type="AlphaFoldDB" id="A0A9W6ZNN6"/>
<reference evidence="7" key="1">
    <citation type="submission" date="2022-07" db="EMBL/GenBank/DDBJ databases">
        <title>Genome analysis of Parmales, a sister group of diatoms, reveals the evolutionary specialization of diatoms from phago-mixotrophs to photoautotrophs.</title>
        <authorList>
            <person name="Ban H."/>
            <person name="Sato S."/>
            <person name="Yoshikawa S."/>
            <person name="Kazumasa Y."/>
            <person name="Nakamura Y."/>
            <person name="Ichinomiya M."/>
            <person name="Saitoh K."/>
            <person name="Sato N."/>
            <person name="Blanc-Mathieu R."/>
            <person name="Endo H."/>
            <person name="Kuwata A."/>
            <person name="Ogata H."/>
        </authorList>
    </citation>
    <scope>NUCLEOTIDE SEQUENCE</scope>
</reference>
<evidence type="ECO:0000313" key="7">
    <source>
        <dbReference type="EMBL" id="GMH53245.1"/>
    </source>
</evidence>
<dbReference type="PROSITE" id="PS01360">
    <property type="entry name" value="ZF_MYND_1"/>
    <property type="match status" value="1"/>
</dbReference>
<evidence type="ECO:0000259" key="6">
    <source>
        <dbReference type="PROSITE" id="PS50865"/>
    </source>
</evidence>
<accession>A0A9W6ZNN6</accession>
<dbReference type="InterPro" id="IPR002893">
    <property type="entry name" value="Znf_MYND"/>
</dbReference>